<dbReference type="AlphaFoldDB" id="A0A0K2UWM0"/>
<accession>A0A0K2UWM0</accession>
<reference evidence="1" key="1">
    <citation type="submission" date="2014-05" db="EMBL/GenBank/DDBJ databases">
        <authorList>
            <person name="Chronopoulou M."/>
        </authorList>
    </citation>
    <scope>NUCLEOTIDE SEQUENCE</scope>
    <source>
        <tissue evidence="1">Whole organism</tissue>
    </source>
</reference>
<dbReference type="EMBL" id="HACA01025288">
    <property type="protein sequence ID" value="CDW42649.1"/>
    <property type="molecule type" value="Transcribed_RNA"/>
</dbReference>
<proteinExistence type="predicted"/>
<evidence type="ECO:0000313" key="1">
    <source>
        <dbReference type="EMBL" id="CDW42649.1"/>
    </source>
</evidence>
<protein>
    <submittedName>
        <fullName evidence="1">Uncharacterized protein</fullName>
    </submittedName>
</protein>
<organism evidence="1">
    <name type="scientific">Lepeophtheirus salmonis</name>
    <name type="common">Salmon louse</name>
    <name type="synonym">Caligus salmonis</name>
    <dbReference type="NCBI Taxonomy" id="72036"/>
    <lineage>
        <taxon>Eukaryota</taxon>
        <taxon>Metazoa</taxon>
        <taxon>Ecdysozoa</taxon>
        <taxon>Arthropoda</taxon>
        <taxon>Crustacea</taxon>
        <taxon>Multicrustacea</taxon>
        <taxon>Hexanauplia</taxon>
        <taxon>Copepoda</taxon>
        <taxon>Siphonostomatoida</taxon>
        <taxon>Caligidae</taxon>
        <taxon>Lepeophtheirus</taxon>
    </lineage>
</organism>
<name>A0A0K2UWM0_LEPSM</name>
<sequence length="18" mass="2230">MFELTHKIKLFFFLKALC</sequence>